<dbReference type="SMART" id="SM00409">
    <property type="entry name" value="IG"/>
    <property type="match status" value="1"/>
</dbReference>
<keyword evidence="3" id="KW-1185">Reference proteome</keyword>
<dbReference type="OrthoDB" id="10039395at2759"/>
<dbReference type="InterPro" id="IPR007110">
    <property type="entry name" value="Ig-like_dom"/>
</dbReference>
<accession>A0A1Y3BFJ8</accession>
<evidence type="ECO:0000259" key="1">
    <source>
        <dbReference type="PROSITE" id="PS50835"/>
    </source>
</evidence>
<name>A0A1Y3BFJ8_EURMA</name>
<comment type="caution">
    <text evidence="2">The sequence shown here is derived from an EMBL/GenBank/DDBJ whole genome shotgun (WGS) entry which is preliminary data.</text>
</comment>
<dbReference type="InterPro" id="IPR036179">
    <property type="entry name" value="Ig-like_dom_sf"/>
</dbReference>
<dbReference type="EMBL" id="MUJZ01030142">
    <property type="protein sequence ID" value="OTF77955.1"/>
    <property type="molecule type" value="Genomic_DNA"/>
</dbReference>
<gene>
    <name evidence="2" type="ORF">BLA29_007732</name>
</gene>
<dbReference type="InterPro" id="IPR003599">
    <property type="entry name" value="Ig_sub"/>
</dbReference>
<sequence length="116" mass="12908">MKSISNNTLSGEPNTFVLEPEPVSVRQGGNFLLECQVLPHLKCSWMKDSQSIVVDDVVGSRYRYAIPGRIGGDCSLMIKGARIDEDQGEWTCLVDGTTEKSMPIIVNVRYDTRTEL</sequence>
<reference evidence="2 3" key="1">
    <citation type="submission" date="2017-03" db="EMBL/GenBank/DDBJ databases">
        <title>Genome Survey of Euroglyphus maynei.</title>
        <authorList>
            <person name="Arlian L.G."/>
            <person name="Morgan M.S."/>
            <person name="Rider S.D."/>
        </authorList>
    </citation>
    <scope>NUCLEOTIDE SEQUENCE [LARGE SCALE GENOMIC DNA]</scope>
    <source>
        <strain evidence="2">Arlian Lab</strain>
        <tissue evidence="2">Whole body</tissue>
    </source>
</reference>
<dbReference type="InterPro" id="IPR013783">
    <property type="entry name" value="Ig-like_fold"/>
</dbReference>
<dbReference type="AlphaFoldDB" id="A0A1Y3BFJ8"/>
<evidence type="ECO:0000313" key="3">
    <source>
        <dbReference type="Proteomes" id="UP000194236"/>
    </source>
</evidence>
<proteinExistence type="predicted"/>
<dbReference type="InterPro" id="IPR013098">
    <property type="entry name" value="Ig_I-set"/>
</dbReference>
<protein>
    <recommendedName>
        <fullName evidence="1">Ig-like domain-containing protein</fullName>
    </recommendedName>
</protein>
<organism evidence="2 3">
    <name type="scientific">Euroglyphus maynei</name>
    <name type="common">Mayne's house dust mite</name>
    <dbReference type="NCBI Taxonomy" id="6958"/>
    <lineage>
        <taxon>Eukaryota</taxon>
        <taxon>Metazoa</taxon>
        <taxon>Ecdysozoa</taxon>
        <taxon>Arthropoda</taxon>
        <taxon>Chelicerata</taxon>
        <taxon>Arachnida</taxon>
        <taxon>Acari</taxon>
        <taxon>Acariformes</taxon>
        <taxon>Sarcoptiformes</taxon>
        <taxon>Astigmata</taxon>
        <taxon>Psoroptidia</taxon>
        <taxon>Analgoidea</taxon>
        <taxon>Pyroglyphidae</taxon>
        <taxon>Pyroglyphinae</taxon>
        <taxon>Euroglyphus</taxon>
    </lineage>
</organism>
<evidence type="ECO:0000313" key="2">
    <source>
        <dbReference type="EMBL" id="OTF77955.1"/>
    </source>
</evidence>
<dbReference type="Pfam" id="PF07679">
    <property type="entry name" value="I-set"/>
    <property type="match status" value="1"/>
</dbReference>
<dbReference type="SUPFAM" id="SSF48726">
    <property type="entry name" value="Immunoglobulin"/>
    <property type="match status" value="1"/>
</dbReference>
<feature type="domain" description="Ig-like" evidence="1">
    <location>
        <begin position="13"/>
        <end position="103"/>
    </location>
</feature>
<dbReference type="PROSITE" id="PS50835">
    <property type="entry name" value="IG_LIKE"/>
    <property type="match status" value="1"/>
</dbReference>
<dbReference type="Gene3D" id="2.60.40.10">
    <property type="entry name" value="Immunoglobulins"/>
    <property type="match status" value="1"/>
</dbReference>
<dbReference type="Proteomes" id="UP000194236">
    <property type="component" value="Unassembled WGS sequence"/>
</dbReference>